<evidence type="ECO:0000313" key="11">
    <source>
        <dbReference type="Proteomes" id="UP000693970"/>
    </source>
</evidence>
<feature type="transmembrane region" description="Helical" evidence="7">
    <location>
        <begin position="180"/>
        <end position="198"/>
    </location>
</feature>
<evidence type="ECO:0000259" key="8">
    <source>
        <dbReference type="PROSITE" id="PS50893"/>
    </source>
</evidence>
<organism evidence="10 11">
    <name type="scientific">Nitzschia inconspicua</name>
    <dbReference type="NCBI Taxonomy" id="303405"/>
    <lineage>
        <taxon>Eukaryota</taxon>
        <taxon>Sar</taxon>
        <taxon>Stramenopiles</taxon>
        <taxon>Ochrophyta</taxon>
        <taxon>Bacillariophyta</taxon>
        <taxon>Bacillariophyceae</taxon>
        <taxon>Bacillariophycidae</taxon>
        <taxon>Bacillariales</taxon>
        <taxon>Bacillariaceae</taxon>
        <taxon>Nitzschia</taxon>
    </lineage>
</organism>
<keyword evidence="2 7" id="KW-0812">Transmembrane</keyword>
<dbReference type="InterPro" id="IPR039421">
    <property type="entry name" value="Type_1_exporter"/>
</dbReference>
<keyword evidence="4" id="KW-0067">ATP-binding</keyword>
<keyword evidence="3" id="KW-0547">Nucleotide-binding</keyword>
<reference evidence="10" key="1">
    <citation type="journal article" date="2021" name="Sci. Rep.">
        <title>Diploid genomic architecture of Nitzschia inconspicua, an elite biomass production diatom.</title>
        <authorList>
            <person name="Oliver A."/>
            <person name="Podell S."/>
            <person name="Pinowska A."/>
            <person name="Traller J.C."/>
            <person name="Smith S.R."/>
            <person name="McClure R."/>
            <person name="Beliaev A."/>
            <person name="Bohutskyi P."/>
            <person name="Hill E.A."/>
            <person name="Rabines A."/>
            <person name="Zheng H."/>
            <person name="Allen L.Z."/>
            <person name="Kuo A."/>
            <person name="Grigoriev I.V."/>
            <person name="Allen A.E."/>
            <person name="Hazlebeck D."/>
            <person name="Allen E.E."/>
        </authorList>
    </citation>
    <scope>NUCLEOTIDE SEQUENCE</scope>
    <source>
        <strain evidence="10">Hildebrandi</strain>
    </source>
</reference>
<gene>
    <name evidence="10" type="ORF">IV203_011503</name>
</gene>
<dbReference type="OrthoDB" id="41274at2759"/>
<protein>
    <submittedName>
        <fullName evidence="10">ABC transporter</fullName>
    </submittedName>
</protein>
<keyword evidence="11" id="KW-1185">Reference proteome</keyword>
<feature type="transmembrane region" description="Helical" evidence="7">
    <location>
        <begin position="69"/>
        <end position="89"/>
    </location>
</feature>
<dbReference type="GO" id="GO:0016887">
    <property type="term" value="F:ATP hydrolysis activity"/>
    <property type="evidence" value="ECO:0007669"/>
    <property type="project" value="InterPro"/>
</dbReference>
<dbReference type="InterPro" id="IPR003593">
    <property type="entry name" value="AAA+_ATPase"/>
</dbReference>
<keyword evidence="6 7" id="KW-0472">Membrane</keyword>
<dbReference type="FunFam" id="3.40.50.300:FF:000218">
    <property type="entry name" value="Multidrug ABC transporter ATP-binding protein"/>
    <property type="match status" value="1"/>
</dbReference>
<feature type="transmembrane region" description="Helical" evidence="7">
    <location>
        <begin position="45"/>
        <end position="63"/>
    </location>
</feature>
<dbReference type="InterPro" id="IPR011527">
    <property type="entry name" value="ABC1_TM_dom"/>
</dbReference>
<dbReference type="AlphaFoldDB" id="A0A9K3KSM3"/>
<dbReference type="PROSITE" id="PS50893">
    <property type="entry name" value="ABC_TRANSPORTER_2"/>
    <property type="match status" value="1"/>
</dbReference>
<dbReference type="GO" id="GO:0005524">
    <property type="term" value="F:ATP binding"/>
    <property type="evidence" value="ECO:0007669"/>
    <property type="project" value="UniProtKB-KW"/>
</dbReference>
<name>A0A9K3KSM3_9STRA</name>
<accession>A0A9K3KSM3</accession>
<comment type="subcellular location">
    <subcellularLocation>
        <location evidence="1">Membrane</location>
        <topology evidence="1">Multi-pass membrane protein</topology>
    </subcellularLocation>
</comment>
<sequence>MAFSAILKQSMGWFDDQDHTIGELKTILGADAESTMRLTGWQCGYRVRVFSSICTGIIISLIFSWKIGLTALACFPLIMVASVVQACLLRRKYVAESEGLTPPTILEQGLRGITSVQAYNLEPKVSDDYDDALGPESKSKIKQGAIAGLVYGFTQGVVFLSFGIVFYVGTHLLVEVQINFLQFFTALLSIMFGAIGASQVSANFSAQQEGWASVARLLSVMEGPEDDPDDTRSTASTIVDLQGDVSFEHGQFSYPTRPDNMIFYPSPSNNNDGLNLSVKAKESLGLVGRSGSGKSTVLQMVLRFYKLTSGSCNLDGGNNIQNLNIKWLRQQIGYVGQMPTLFTGTVRENIMLGKPEATEEEIATAAKAAHAHGFISFLSNGYETDICTGGGNLSGGQTQRIAIARAIIRNPKIMVLDEATAALDNESEEKVQAALASLQEKHPRTTLVVAHRLLTVKNCTIIAFLGDGGVLEIGTFDELVCKKGDFYKLWKMQGAEDELKAH</sequence>
<evidence type="ECO:0000256" key="4">
    <source>
        <dbReference type="ARBA" id="ARBA00022840"/>
    </source>
</evidence>
<evidence type="ECO:0000256" key="5">
    <source>
        <dbReference type="ARBA" id="ARBA00022989"/>
    </source>
</evidence>
<evidence type="ECO:0000256" key="3">
    <source>
        <dbReference type="ARBA" id="ARBA00022741"/>
    </source>
</evidence>
<dbReference type="GO" id="GO:0016020">
    <property type="term" value="C:membrane"/>
    <property type="evidence" value="ECO:0007669"/>
    <property type="project" value="UniProtKB-SubCell"/>
</dbReference>
<feature type="domain" description="ABC transmembrane type-1" evidence="9">
    <location>
        <begin position="1"/>
        <end position="209"/>
    </location>
</feature>
<proteinExistence type="predicted"/>
<dbReference type="GO" id="GO:0140359">
    <property type="term" value="F:ABC-type transporter activity"/>
    <property type="evidence" value="ECO:0007669"/>
    <property type="project" value="InterPro"/>
</dbReference>
<feature type="domain" description="ABC transporter" evidence="8">
    <location>
        <begin position="256"/>
        <end position="492"/>
    </location>
</feature>
<feature type="transmembrane region" description="Helical" evidence="7">
    <location>
        <begin position="145"/>
        <end position="168"/>
    </location>
</feature>
<evidence type="ECO:0000256" key="2">
    <source>
        <dbReference type="ARBA" id="ARBA00022692"/>
    </source>
</evidence>
<keyword evidence="5 7" id="KW-1133">Transmembrane helix</keyword>
<dbReference type="InterPro" id="IPR003439">
    <property type="entry name" value="ABC_transporter-like_ATP-bd"/>
</dbReference>
<dbReference type="Proteomes" id="UP000693970">
    <property type="component" value="Unassembled WGS sequence"/>
</dbReference>
<evidence type="ECO:0000256" key="1">
    <source>
        <dbReference type="ARBA" id="ARBA00004141"/>
    </source>
</evidence>
<reference evidence="10" key="2">
    <citation type="submission" date="2021-04" db="EMBL/GenBank/DDBJ databases">
        <authorList>
            <person name="Podell S."/>
        </authorList>
    </citation>
    <scope>NUCLEOTIDE SEQUENCE</scope>
    <source>
        <strain evidence="10">Hildebrandi</strain>
    </source>
</reference>
<evidence type="ECO:0000259" key="9">
    <source>
        <dbReference type="PROSITE" id="PS50929"/>
    </source>
</evidence>
<evidence type="ECO:0000313" key="10">
    <source>
        <dbReference type="EMBL" id="KAG7348906.1"/>
    </source>
</evidence>
<dbReference type="Pfam" id="PF00005">
    <property type="entry name" value="ABC_tran"/>
    <property type="match status" value="1"/>
</dbReference>
<dbReference type="Pfam" id="PF00664">
    <property type="entry name" value="ABC_membrane"/>
    <property type="match status" value="1"/>
</dbReference>
<dbReference type="EMBL" id="JAGRRH010000019">
    <property type="protein sequence ID" value="KAG7348906.1"/>
    <property type="molecule type" value="Genomic_DNA"/>
</dbReference>
<evidence type="ECO:0000256" key="6">
    <source>
        <dbReference type="ARBA" id="ARBA00023136"/>
    </source>
</evidence>
<dbReference type="PANTHER" id="PTHR24221">
    <property type="entry name" value="ATP-BINDING CASSETTE SUB-FAMILY B"/>
    <property type="match status" value="1"/>
</dbReference>
<comment type="caution">
    <text evidence="10">The sequence shown here is derived from an EMBL/GenBank/DDBJ whole genome shotgun (WGS) entry which is preliminary data.</text>
</comment>
<evidence type="ECO:0000256" key="7">
    <source>
        <dbReference type="SAM" id="Phobius"/>
    </source>
</evidence>
<dbReference type="SMART" id="SM00382">
    <property type="entry name" value="AAA"/>
    <property type="match status" value="1"/>
</dbReference>
<dbReference type="PROSITE" id="PS50929">
    <property type="entry name" value="ABC_TM1F"/>
    <property type="match status" value="1"/>
</dbReference>
<dbReference type="PANTHER" id="PTHR24221:SF620">
    <property type="entry name" value="ABC TRANSMEMBRANE TYPE-1 DOMAIN-CONTAINING PROTEIN"/>
    <property type="match status" value="1"/>
</dbReference>